<name>A0ABS5T6B3_9GAMM</name>
<dbReference type="SFLD" id="SFLDG01129">
    <property type="entry name" value="C1.5:_HAD__Beta-PGM__Phosphata"/>
    <property type="match status" value="1"/>
</dbReference>
<protein>
    <submittedName>
        <fullName evidence="5">HAD family phosphatase</fullName>
    </submittedName>
</protein>
<dbReference type="SUPFAM" id="SSF56784">
    <property type="entry name" value="HAD-like"/>
    <property type="match status" value="1"/>
</dbReference>
<gene>
    <name evidence="5" type="ORF">HGT73_11065</name>
</gene>
<dbReference type="InterPro" id="IPR036412">
    <property type="entry name" value="HAD-like_sf"/>
</dbReference>
<dbReference type="Gene3D" id="1.10.150.240">
    <property type="entry name" value="Putative phosphatase, domain 2"/>
    <property type="match status" value="1"/>
</dbReference>
<dbReference type="Gene3D" id="3.40.50.1000">
    <property type="entry name" value="HAD superfamily/HAD-like"/>
    <property type="match status" value="1"/>
</dbReference>
<comment type="cofactor">
    <cofactor evidence="1">
        <name>Mg(2+)</name>
        <dbReference type="ChEBI" id="CHEBI:18420"/>
    </cofactor>
</comment>
<dbReference type="SFLD" id="SFLDS00003">
    <property type="entry name" value="Haloacid_Dehalogenase"/>
    <property type="match status" value="1"/>
</dbReference>
<dbReference type="Proteomes" id="UP000786875">
    <property type="component" value="Unassembled WGS sequence"/>
</dbReference>
<comment type="similarity">
    <text evidence="2">Belongs to the HAD-like hydrolase superfamily. CbbY/CbbZ/Gph/YieH family.</text>
</comment>
<dbReference type="InterPro" id="IPR023198">
    <property type="entry name" value="PGP-like_dom2"/>
</dbReference>
<keyword evidence="3" id="KW-0479">Metal-binding</keyword>
<dbReference type="InterPro" id="IPR023214">
    <property type="entry name" value="HAD_sf"/>
</dbReference>
<evidence type="ECO:0000256" key="1">
    <source>
        <dbReference type="ARBA" id="ARBA00001946"/>
    </source>
</evidence>
<dbReference type="InterPro" id="IPR006439">
    <property type="entry name" value="HAD-SF_hydro_IA"/>
</dbReference>
<evidence type="ECO:0000256" key="4">
    <source>
        <dbReference type="ARBA" id="ARBA00022842"/>
    </source>
</evidence>
<organism evidence="5 6">
    <name type="scientific">Rosenbergiella australiborealis</name>
    <dbReference type="NCBI Taxonomy" id="1544696"/>
    <lineage>
        <taxon>Bacteria</taxon>
        <taxon>Pseudomonadati</taxon>
        <taxon>Pseudomonadota</taxon>
        <taxon>Gammaproteobacteria</taxon>
        <taxon>Enterobacterales</taxon>
        <taxon>Erwiniaceae</taxon>
        <taxon>Rosenbergiella</taxon>
    </lineage>
</organism>
<reference evidence="5 6" key="1">
    <citation type="submission" date="2020-04" db="EMBL/GenBank/DDBJ databases">
        <title>Genome sequencing of Rosenbergiella species.</title>
        <authorList>
            <person name="Alvarez-Perez S."/>
            <person name="Lievens B."/>
        </authorList>
    </citation>
    <scope>NUCLEOTIDE SEQUENCE [LARGE SCALE GENOMIC DNA]</scope>
    <source>
        <strain evidence="5 6">CdVSA20.1</strain>
    </source>
</reference>
<accession>A0ABS5T6B3</accession>
<dbReference type="PANTHER" id="PTHR46193">
    <property type="entry name" value="6-PHOSPHOGLUCONATE PHOSPHATASE"/>
    <property type="match status" value="1"/>
</dbReference>
<dbReference type="EMBL" id="JABBFO010000010">
    <property type="protein sequence ID" value="MBT0727904.1"/>
    <property type="molecule type" value="Genomic_DNA"/>
</dbReference>
<dbReference type="NCBIfam" id="TIGR01509">
    <property type="entry name" value="HAD-SF-IA-v3"/>
    <property type="match status" value="1"/>
</dbReference>
<dbReference type="SFLD" id="SFLDG01135">
    <property type="entry name" value="C1.5.6:_HAD__Beta-PGM__Phospha"/>
    <property type="match status" value="1"/>
</dbReference>
<evidence type="ECO:0000256" key="3">
    <source>
        <dbReference type="ARBA" id="ARBA00022723"/>
    </source>
</evidence>
<sequence length="212" mass="24442">MKNKIKAVIFDMDGVLIDAQQWHYYALNRALELFGLQIDYEQHLRRFDGLPTKKKLDILRKEKDLPLKLFDFIDQLKQKYTLEIVETCCHPQFQHEYLLSRLTAEGYKLAVASNSIKNTIEVMLTKANILHYFDFYLSNQDVVQSKPSPEIYLKAIDKLNLLPQECLIIEDNENGINAAKASGAHVLAIGKIEEVNYINIKNKISVLEKGLC</sequence>
<dbReference type="PANTHER" id="PTHR46193:SF9">
    <property type="entry name" value="HALOACID DEHALOGENASE-LIKE HYDROLASE DOMAIN-CONTAINING PROTEIN SGPP"/>
    <property type="match status" value="1"/>
</dbReference>
<dbReference type="NCBIfam" id="TIGR01549">
    <property type="entry name" value="HAD-SF-IA-v1"/>
    <property type="match status" value="1"/>
</dbReference>
<proteinExistence type="inferred from homology"/>
<evidence type="ECO:0000313" key="6">
    <source>
        <dbReference type="Proteomes" id="UP000786875"/>
    </source>
</evidence>
<comment type="caution">
    <text evidence="5">The sequence shown here is derived from an EMBL/GenBank/DDBJ whole genome shotgun (WGS) entry which is preliminary data.</text>
</comment>
<dbReference type="InterPro" id="IPR051600">
    <property type="entry name" value="Beta-PGM-like"/>
</dbReference>
<dbReference type="CDD" id="cd07505">
    <property type="entry name" value="HAD_BPGM-like"/>
    <property type="match status" value="1"/>
</dbReference>
<keyword evidence="6" id="KW-1185">Reference proteome</keyword>
<keyword evidence="4" id="KW-0460">Magnesium</keyword>
<dbReference type="InterPro" id="IPR041492">
    <property type="entry name" value="HAD_2"/>
</dbReference>
<evidence type="ECO:0000313" key="5">
    <source>
        <dbReference type="EMBL" id="MBT0727904.1"/>
    </source>
</evidence>
<dbReference type="Pfam" id="PF13419">
    <property type="entry name" value="HAD_2"/>
    <property type="match status" value="1"/>
</dbReference>
<evidence type="ECO:0000256" key="2">
    <source>
        <dbReference type="ARBA" id="ARBA00006171"/>
    </source>
</evidence>
<dbReference type="RefSeq" id="WP_214214897.1">
    <property type="nucleotide sequence ID" value="NZ_JABBFO010000010.1"/>
</dbReference>